<dbReference type="InterPro" id="IPR003781">
    <property type="entry name" value="CoA-bd"/>
</dbReference>
<dbReference type="SUPFAM" id="SSF56059">
    <property type="entry name" value="Glutathione synthetase ATP-binding domain-like"/>
    <property type="match status" value="1"/>
</dbReference>
<keyword evidence="4" id="KW-0436">Ligase</keyword>
<gene>
    <name evidence="4" type="ORF">G5C60_18805</name>
</gene>
<feature type="domain" description="ATP-grasp" evidence="3">
    <location>
        <begin position="538"/>
        <end position="745"/>
    </location>
</feature>
<sequence length="764" mass="80046">MTSTLPGAGAGAGAGAGTEAGAGAEALSARARNLHRLLKPRHIAVFGGRRAAEVVRQCRRIGFDGEIWPVHPTRRTVEGLPCYPEADALPEPPDASFVAVSREPTIEIVSALARRGAGGVVCYASGFAEAGGSGIELQHRLVEAAGDLAVIGPNCYGVLNYLDGAALWPDEHGGVRTGRGAAIITQSGNIGLNLTMQRRSLPLAYLITMGNGAGLRLHEVVDGLLDDPRVSAIGLHIEGLEDVVGFSRVALKALERRIPLVALKAGSSELGARTALSHTSSLAGSDALYETLFRRMGVARVRDLPGLLETLKFFAVHGALPGARIASASCSGGEASLVADLAQPRGVELPRFPARVTDRLGAVLGDRVALANPLDYHTYIWGERAALTECFDAVLGAGFDAYLLVLDLPRAAPARPRADPADRVDPLPDRADPSPGQSPTPWETAVEALVSAHRRTPATACLVGTLPEGLPEEAGARLLAEGIAPMQGLTECLDAVAAAAAIGAAQAGVHAIRPLTAPPVLTLGDGGGARMLDEWEGKRALAARGVRVPEGGAVTGTDEAVRRARELGFPVVLKAVSASLAHKTEAGAVRLDLTSPDEVRLAATEMRRRGLPDRLLVERMLRDPVAELIVGVHRDPQFGQALTLGAGGTAVELLRDTAILLLPASRQEIRTALGSLRTWPLLDGYRGRPKGDIEAVLDAVTGIAEYARDHAAELTELEVNPLLVMPEGSGAYAVDVLVRLTDSEPTADEPEHTSDEPEKDHTHG</sequence>
<feature type="compositionally biased region" description="Basic and acidic residues" evidence="2">
    <location>
        <begin position="416"/>
        <end position="432"/>
    </location>
</feature>
<keyword evidence="1" id="KW-0067">ATP-binding</keyword>
<dbReference type="InterPro" id="IPR036291">
    <property type="entry name" value="NAD(P)-bd_dom_sf"/>
</dbReference>
<dbReference type="Pfam" id="PF13549">
    <property type="entry name" value="ATP-grasp_5"/>
    <property type="match status" value="1"/>
</dbReference>
<dbReference type="InterPro" id="IPR011761">
    <property type="entry name" value="ATP-grasp"/>
</dbReference>
<dbReference type="GO" id="GO:0016874">
    <property type="term" value="F:ligase activity"/>
    <property type="evidence" value="ECO:0007669"/>
    <property type="project" value="UniProtKB-KW"/>
</dbReference>
<dbReference type="InterPro" id="IPR016102">
    <property type="entry name" value="Succinyl-CoA_synth-like"/>
</dbReference>
<proteinExistence type="predicted"/>
<dbReference type="PROSITE" id="PS50975">
    <property type="entry name" value="ATP_GRASP"/>
    <property type="match status" value="1"/>
</dbReference>
<feature type="compositionally biased region" description="Basic and acidic residues" evidence="2">
    <location>
        <begin position="749"/>
        <end position="764"/>
    </location>
</feature>
<name>A0A6G4V6I6_9ACTN</name>
<dbReference type="Pfam" id="PF13380">
    <property type="entry name" value="CoA_binding_2"/>
    <property type="match status" value="1"/>
</dbReference>
<dbReference type="AlphaFoldDB" id="A0A6G4V6I6"/>
<dbReference type="RefSeq" id="WP_165260713.1">
    <property type="nucleotide sequence ID" value="NZ_JAAKZY010000054.1"/>
</dbReference>
<evidence type="ECO:0000256" key="2">
    <source>
        <dbReference type="SAM" id="MobiDB-lite"/>
    </source>
</evidence>
<organism evidence="4 5">
    <name type="scientific">Streptomyces scabichelini</name>
    <dbReference type="NCBI Taxonomy" id="2711217"/>
    <lineage>
        <taxon>Bacteria</taxon>
        <taxon>Bacillati</taxon>
        <taxon>Actinomycetota</taxon>
        <taxon>Actinomycetes</taxon>
        <taxon>Kitasatosporales</taxon>
        <taxon>Streptomycetaceae</taxon>
        <taxon>Streptomyces</taxon>
    </lineage>
</organism>
<dbReference type="Gene3D" id="3.30.470.20">
    <property type="entry name" value="ATP-grasp fold, B domain"/>
    <property type="match status" value="1"/>
</dbReference>
<dbReference type="InterPro" id="IPR032875">
    <property type="entry name" value="Succ_CoA_lig_flav_dom"/>
</dbReference>
<dbReference type="Gene3D" id="3.40.50.720">
    <property type="entry name" value="NAD(P)-binding Rossmann-like Domain"/>
    <property type="match status" value="1"/>
</dbReference>
<comment type="caution">
    <text evidence="4">The sequence shown here is derived from an EMBL/GenBank/DDBJ whole genome shotgun (WGS) entry which is preliminary data.</text>
</comment>
<keyword evidence="1" id="KW-0547">Nucleotide-binding</keyword>
<dbReference type="PANTHER" id="PTHR42793">
    <property type="entry name" value="COA BINDING DOMAIN CONTAINING PROTEIN"/>
    <property type="match status" value="1"/>
</dbReference>
<dbReference type="InterPro" id="IPR013815">
    <property type="entry name" value="ATP_grasp_subdomain_1"/>
</dbReference>
<dbReference type="Gene3D" id="3.40.50.261">
    <property type="entry name" value="Succinyl-CoA synthetase domains"/>
    <property type="match status" value="2"/>
</dbReference>
<dbReference type="SMART" id="SM00881">
    <property type="entry name" value="CoA_binding"/>
    <property type="match status" value="1"/>
</dbReference>
<dbReference type="GO" id="GO:0046872">
    <property type="term" value="F:metal ion binding"/>
    <property type="evidence" value="ECO:0007669"/>
    <property type="project" value="InterPro"/>
</dbReference>
<dbReference type="Proteomes" id="UP000472335">
    <property type="component" value="Unassembled WGS sequence"/>
</dbReference>
<dbReference type="GO" id="GO:0005524">
    <property type="term" value="F:ATP binding"/>
    <property type="evidence" value="ECO:0007669"/>
    <property type="project" value="UniProtKB-UniRule"/>
</dbReference>
<dbReference type="SUPFAM" id="SSF51735">
    <property type="entry name" value="NAD(P)-binding Rossmann-fold domains"/>
    <property type="match status" value="1"/>
</dbReference>
<feature type="region of interest" description="Disordered" evidence="2">
    <location>
        <begin position="413"/>
        <end position="441"/>
    </location>
</feature>
<evidence type="ECO:0000256" key="1">
    <source>
        <dbReference type="PROSITE-ProRule" id="PRU00409"/>
    </source>
</evidence>
<protein>
    <submittedName>
        <fullName evidence="4">Acetate--CoA ligase family protein</fullName>
    </submittedName>
</protein>
<feature type="region of interest" description="Disordered" evidence="2">
    <location>
        <begin position="741"/>
        <end position="764"/>
    </location>
</feature>
<dbReference type="EMBL" id="JAAKZY010000054">
    <property type="protein sequence ID" value="NGO09591.1"/>
    <property type="molecule type" value="Genomic_DNA"/>
</dbReference>
<evidence type="ECO:0000259" key="3">
    <source>
        <dbReference type="PROSITE" id="PS50975"/>
    </source>
</evidence>
<dbReference type="Pfam" id="PF13607">
    <property type="entry name" value="Succ_CoA_lig"/>
    <property type="match status" value="1"/>
</dbReference>
<dbReference type="PANTHER" id="PTHR42793:SF4">
    <property type="entry name" value="BLL6376 PROTEIN"/>
    <property type="match status" value="1"/>
</dbReference>
<dbReference type="Gene3D" id="3.30.1490.20">
    <property type="entry name" value="ATP-grasp fold, A domain"/>
    <property type="match status" value="1"/>
</dbReference>
<keyword evidence="5" id="KW-1185">Reference proteome</keyword>
<reference evidence="4 5" key="1">
    <citation type="submission" date="2020-02" db="EMBL/GenBank/DDBJ databases">
        <title>Whole-genome analyses of novel actinobacteria.</title>
        <authorList>
            <person name="Sahin N."/>
            <person name="Gencbay T."/>
        </authorList>
    </citation>
    <scope>NUCLEOTIDE SEQUENCE [LARGE SCALE GENOMIC DNA]</scope>
    <source>
        <strain evidence="4 5">HC44</strain>
    </source>
</reference>
<evidence type="ECO:0000313" key="4">
    <source>
        <dbReference type="EMBL" id="NGO09591.1"/>
    </source>
</evidence>
<accession>A0A6G4V6I6</accession>
<evidence type="ECO:0000313" key="5">
    <source>
        <dbReference type="Proteomes" id="UP000472335"/>
    </source>
</evidence>
<dbReference type="SUPFAM" id="SSF52210">
    <property type="entry name" value="Succinyl-CoA synthetase domains"/>
    <property type="match status" value="2"/>
</dbReference>